<name>A0AAD5SUD2_9FUNG</name>
<sequence>MRLIEEIAEDEAKFKSYIGVFGKAKSKLANSPDTYEELFNAVKTGSNCIGFSMDHENEYFSICCPHQTILNFDTAALYNCHGKLCLQSFGYCCQVHQNNMRGNVIVILERNKQYKIRLNELTAEFEANSDQVKKHKAENHPTTGNLAVSVKFTPFFPPKCPLTTPINTTLCSVLIDICIPYIKYSSPKMNAEMPPHLNTTLSRVVFSFFDNLLIKLFPKLSE</sequence>
<comment type="caution">
    <text evidence="2">The sequence shown here is derived from an EMBL/GenBank/DDBJ whole genome shotgun (WGS) entry which is preliminary data.</text>
</comment>
<accession>A0AAD5SUD2</accession>
<gene>
    <name evidence="2" type="ORF">HK100_004508</name>
</gene>
<keyword evidence="3" id="KW-1185">Reference proteome</keyword>
<evidence type="ECO:0000256" key="1">
    <source>
        <dbReference type="SAM" id="Coils"/>
    </source>
</evidence>
<evidence type="ECO:0000313" key="2">
    <source>
        <dbReference type="EMBL" id="KAJ3101645.1"/>
    </source>
</evidence>
<keyword evidence="1" id="KW-0175">Coiled coil</keyword>
<proteinExistence type="predicted"/>
<feature type="coiled-coil region" evidence="1">
    <location>
        <begin position="111"/>
        <end position="138"/>
    </location>
</feature>
<organism evidence="2 3">
    <name type="scientific">Physocladia obscura</name>
    <dbReference type="NCBI Taxonomy" id="109957"/>
    <lineage>
        <taxon>Eukaryota</taxon>
        <taxon>Fungi</taxon>
        <taxon>Fungi incertae sedis</taxon>
        <taxon>Chytridiomycota</taxon>
        <taxon>Chytridiomycota incertae sedis</taxon>
        <taxon>Chytridiomycetes</taxon>
        <taxon>Chytridiales</taxon>
        <taxon>Chytriomycetaceae</taxon>
        <taxon>Physocladia</taxon>
    </lineage>
</organism>
<dbReference type="AlphaFoldDB" id="A0AAD5SUD2"/>
<evidence type="ECO:0000313" key="3">
    <source>
        <dbReference type="Proteomes" id="UP001211907"/>
    </source>
</evidence>
<protein>
    <submittedName>
        <fullName evidence="2">Uncharacterized protein</fullName>
    </submittedName>
</protein>
<dbReference type="Proteomes" id="UP001211907">
    <property type="component" value="Unassembled WGS sequence"/>
</dbReference>
<reference evidence="2" key="1">
    <citation type="submission" date="2020-05" db="EMBL/GenBank/DDBJ databases">
        <title>Phylogenomic resolution of chytrid fungi.</title>
        <authorList>
            <person name="Stajich J.E."/>
            <person name="Amses K."/>
            <person name="Simmons R."/>
            <person name="Seto K."/>
            <person name="Myers J."/>
            <person name="Bonds A."/>
            <person name="Quandt C.A."/>
            <person name="Barry K."/>
            <person name="Liu P."/>
            <person name="Grigoriev I."/>
            <person name="Longcore J.E."/>
            <person name="James T.Y."/>
        </authorList>
    </citation>
    <scope>NUCLEOTIDE SEQUENCE</scope>
    <source>
        <strain evidence="2">JEL0513</strain>
    </source>
</reference>
<dbReference type="EMBL" id="JADGJH010002212">
    <property type="protein sequence ID" value="KAJ3101645.1"/>
    <property type="molecule type" value="Genomic_DNA"/>
</dbReference>